<gene>
    <name evidence="1" type="ORF">SBAD_LOCUS11742</name>
</gene>
<protein>
    <submittedName>
        <fullName evidence="3">BAR domain-containing protein</fullName>
    </submittedName>
</protein>
<name>A0A183J795_9BILA</name>
<proteinExistence type="predicted"/>
<evidence type="ECO:0000313" key="1">
    <source>
        <dbReference type="EMBL" id="VDP42614.1"/>
    </source>
</evidence>
<evidence type="ECO:0000313" key="3">
    <source>
        <dbReference type="WBParaSite" id="SBAD_0001213501-mRNA-1"/>
    </source>
</evidence>
<keyword evidence="2" id="KW-1185">Reference proteome</keyword>
<reference evidence="3" key="1">
    <citation type="submission" date="2016-06" db="UniProtKB">
        <authorList>
            <consortium name="WormBaseParasite"/>
        </authorList>
    </citation>
    <scope>IDENTIFICATION</scope>
</reference>
<dbReference type="EMBL" id="UZAM01016291">
    <property type="protein sequence ID" value="VDP42614.1"/>
    <property type="molecule type" value="Genomic_DNA"/>
</dbReference>
<reference evidence="1 2" key="2">
    <citation type="submission" date="2018-11" db="EMBL/GenBank/DDBJ databases">
        <authorList>
            <consortium name="Pathogen Informatics"/>
        </authorList>
    </citation>
    <scope>NUCLEOTIDE SEQUENCE [LARGE SCALE GENOMIC DNA]</scope>
</reference>
<sequence>MYLGLQHLDELHKYEKIWQEIRIATNANHALSDVVERQLLSLHTQVAKKLDLVDQLTQFFVYFPSMSEELSDMIAETAKVSSLCEDVEARLAYLEVLCHTQACENLASNGRSNLESYRYKKEDEFNRVKTDLAYEYMKASKVKERRISGDRSEKQRCLQEMVTRDIELYRMSGVLPSKFCFASTRLFFLPQSQCPRLDDCHDVYNVIPYPSVSVMEHNNIFQH</sequence>
<accession>A0A183J795</accession>
<dbReference type="Proteomes" id="UP000270296">
    <property type="component" value="Unassembled WGS sequence"/>
</dbReference>
<dbReference type="WBParaSite" id="SBAD_0001213501-mRNA-1">
    <property type="protein sequence ID" value="SBAD_0001213501-mRNA-1"/>
    <property type="gene ID" value="SBAD_0001213501"/>
</dbReference>
<dbReference type="AlphaFoldDB" id="A0A183J795"/>
<organism evidence="3">
    <name type="scientific">Soboliphyme baturini</name>
    <dbReference type="NCBI Taxonomy" id="241478"/>
    <lineage>
        <taxon>Eukaryota</taxon>
        <taxon>Metazoa</taxon>
        <taxon>Ecdysozoa</taxon>
        <taxon>Nematoda</taxon>
        <taxon>Enoplea</taxon>
        <taxon>Dorylaimia</taxon>
        <taxon>Dioctophymatida</taxon>
        <taxon>Dioctophymatoidea</taxon>
        <taxon>Soboliphymatidae</taxon>
        <taxon>Soboliphyme</taxon>
    </lineage>
</organism>
<evidence type="ECO:0000313" key="2">
    <source>
        <dbReference type="Proteomes" id="UP000270296"/>
    </source>
</evidence>